<evidence type="ECO:0000313" key="4">
    <source>
        <dbReference type="Proteomes" id="UP000294927"/>
    </source>
</evidence>
<comment type="caution">
    <text evidence="3">The sequence shown here is derived from an EMBL/GenBank/DDBJ whole genome shotgun (WGS) entry which is preliminary data.</text>
</comment>
<comment type="similarity">
    <text evidence="1">Belongs to the ROK (NagC/XylR) family.</text>
</comment>
<dbReference type="PANTHER" id="PTHR18964:SF149">
    <property type="entry name" value="BIFUNCTIONAL UDP-N-ACETYLGLUCOSAMINE 2-EPIMERASE_N-ACETYLMANNOSAMINE KINASE"/>
    <property type="match status" value="1"/>
</dbReference>
<name>A0A4R7UUF3_9PSEU</name>
<organism evidence="3 4">
    <name type="scientific">Actinophytocola oryzae</name>
    <dbReference type="NCBI Taxonomy" id="502181"/>
    <lineage>
        <taxon>Bacteria</taxon>
        <taxon>Bacillati</taxon>
        <taxon>Actinomycetota</taxon>
        <taxon>Actinomycetes</taxon>
        <taxon>Pseudonocardiales</taxon>
        <taxon>Pseudonocardiaceae</taxon>
    </lineage>
</organism>
<evidence type="ECO:0000256" key="1">
    <source>
        <dbReference type="ARBA" id="ARBA00006479"/>
    </source>
</evidence>
<dbReference type="Proteomes" id="UP000294927">
    <property type="component" value="Unassembled WGS sequence"/>
</dbReference>
<gene>
    <name evidence="3" type="ORF">CLV71_12313</name>
</gene>
<dbReference type="PANTHER" id="PTHR18964">
    <property type="entry name" value="ROK (REPRESSOR, ORF, KINASE) FAMILY"/>
    <property type="match status" value="1"/>
</dbReference>
<dbReference type="InterPro" id="IPR036390">
    <property type="entry name" value="WH_DNA-bd_sf"/>
</dbReference>
<protein>
    <submittedName>
        <fullName evidence="3">Putative NBD/HSP70 family sugar kinase</fullName>
    </submittedName>
</protein>
<evidence type="ECO:0000313" key="3">
    <source>
        <dbReference type="EMBL" id="TDV40303.1"/>
    </source>
</evidence>
<dbReference type="SUPFAM" id="SSF46785">
    <property type="entry name" value="Winged helix' DNA-binding domain"/>
    <property type="match status" value="1"/>
</dbReference>
<keyword evidence="3" id="KW-0418">Kinase</keyword>
<sequence>MTSTPTGTPSLGARPDEVRRHNRTVLLRRLHVGGPTTRASLAAELGLNRSTIKALVDGLAETGVVEEKVPRQRSGAGRPSLLVLPQPHAAVVLAVDVRVDQVSIALVGLGGAILGRNSWNLRGHTRGPEEVITHVVDSAIVLAADIGVTMVAGGVSVPGVVRRSDGLVHEAPNLHWTGVPLGERLSTVFGMPVVIGNDAELGALAEHLRGAAREASDAVYVSADVGVGGGVISDGSALRGTAGYVGELGHMAVNPAGRQCYCGSTGCWETEVGEPALCRALGLREGSPRGAVVAELRALASSSALVRERLGEFGEWLTVGLVNVVNVLGPELVVLGDLFTALPASLIADVGGEVRKRSLVSRAVGGIRIVVSTLGPDSTLLGAAELAFEPVLDGV</sequence>
<proteinExistence type="inferred from homology"/>
<dbReference type="InterPro" id="IPR036388">
    <property type="entry name" value="WH-like_DNA-bd_sf"/>
</dbReference>
<dbReference type="GO" id="GO:0016301">
    <property type="term" value="F:kinase activity"/>
    <property type="evidence" value="ECO:0007669"/>
    <property type="project" value="UniProtKB-KW"/>
</dbReference>
<dbReference type="Pfam" id="PF00480">
    <property type="entry name" value="ROK"/>
    <property type="match status" value="1"/>
</dbReference>
<keyword evidence="4" id="KW-1185">Reference proteome</keyword>
<dbReference type="Gene3D" id="1.10.10.10">
    <property type="entry name" value="Winged helix-like DNA-binding domain superfamily/Winged helix DNA-binding domain"/>
    <property type="match status" value="1"/>
</dbReference>
<dbReference type="AlphaFoldDB" id="A0A4R7UUF3"/>
<dbReference type="SUPFAM" id="SSF53067">
    <property type="entry name" value="Actin-like ATPase domain"/>
    <property type="match status" value="1"/>
</dbReference>
<evidence type="ECO:0000256" key="2">
    <source>
        <dbReference type="SAM" id="MobiDB-lite"/>
    </source>
</evidence>
<dbReference type="InterPro" id="IPR000600">
    <property type="entry name" value="ROK"/>
</dbReference>
<dbReference type="Gene3D" id="3.30.420.40">
    <property type="match status" value="2"/>
</dbReference>
<dbReference type="InterPro" id="IPR043129">
    <property type="entry name" value="ATPase_NBD"/>
</dbReference>
<reference evidence="3 4" key="1">
    <citation type="submission" date="2019-03" db="EMBL/GenBank/DDBJ databases">
        <title>Genomic Encyclopedia of Archaeal and Bacterial Type Strains, Phase II (KMG-II): from individual species to whole genera.</title>
        <authorList>
            <person name="Goeker M."/>
        </authorList>
    </citation>
    <scope>NUCLEOTIDE SEQUENCE [LARGE SCALE GENOMIC DNA]</scope>
    <source>
        <strain evidence="3 4">DSM 45499</strain>
    </source>
</reference>
<accession>A0A4R7UUF3</accession>
<keyword evidence="3" id="KW-0808">Transferase</keyword>
<feature type="region of interest" description="Disordered" evidence="2">
    <location>
        <begin position="1"/>
        <end position="20"/>
    </location>
</feature>
<dbReference type="EMBL" id="SOCP01000023">
    <property type="protein sequence ID" value="TDV40303.1"/>
    <property type="molecule type" value="Genomic_DNA"/>
</dbReference>